<evidence type="ECO:0000256" key="1">
    <source>
        <dbReference type="SAM" id="MobiDB-lite"/>
    </source>
</evidence>
<evidence type="ECO:0000313" key="2">
    <source>
        <dbReference type="EMBL" id="APG78772.1"/>
    </source>
</evidence>
<dbReference type="RefSeq" id="YP_009337430.1">
    <property type="nucleotide sequence ID" value="NC_033168.1"/>
</dbReference>
<proteinExistence type="predicted"/>
<keyword evidence="3" id="KW-1185">Reference proteome</keyword>
<feature type="compositionally biased region" description="Gly residues" evidence="1">
    <location>
        <begin position="439"/>
        <end position="526"/>
    </location>
</feature>
<evidence type="ECO:0000313" key="3">
    <source>
        <dbReference type="Proteomes" id="UP000202294"/>
    </source>
</evidence>
<feature type="region of interest" description="Disordered" evidence="1">
    <location>
        <begin position="429"/>
        <end position="597"/>
    </location>
</feature>
<protein>
    <submittedName>
        <fullName evidence="2">Uncharacterized protein</fullName>
    </submittedName>
</protein>
<reference evidence="2" key="1">
    <citation type="journal article" date="2016" name="Nature">
        <title>Redefining the invertebrate RNA virosphere.</title>
        <authorList>
            <person name="Shi M."/>
            <person name="Lin X.D."/>
            <person name="Tian J.H."/>
            <person name="Chen L.J."/>
            <person name="Chen X."/>
            <person name="Li C.X."/>
            <person name="Qin X.C."/>
            <person name="Li J."/>
            <person name="Cao J.P."/>
            <person name="Eden J.S."/>
            <person name="Buchmann J."/>
            <person name="Wang W."/>
            <person name="Xu J."/>
            <person name="Holmes E.C."/>
            <person name="Zhang Y.Z."/>
        </authorList>
    </citation>
    <scope>NUCLEOTIDE SEQUENCE [LARGE SCALE GENOMIC DNA]</scope>
    <source>
        <strain evidence="2">SXXX37205</strain>
    </source>
</reference>
<dbReference type="OrthoDB" id="21222at10239"/>
<dbReference type="KEGG" id="vg:30854993"/>
<name>A0A1L3KN13_9VIRU</name>
<dbReference type="GeneID" id="30854993"/>
<accession>A0A1L3KN13</accession>
<dbReference type="Proteomes" id="UP000202294">
    <property type="component" value="Segment"/>
</dbReference>
<dbReference type="EMBL" id="KX884439">
    <property type="protein sequence ID" value="APG78772.1"/>
    <property type="molecule type" value="Genomic_RNA"/>
</dbReference>
<sequence>MNFFRSKPSGTGVRNRGHAFTGAVAPLVVTHRVHQRGICENAETFGVLGGGLSSLSQLVFRNIDVPPFTTARRDAEEFGLKEFYAIVLFCTSRAPSRPSRLLLSIAEGLMPNMPQDRFLITAESRRVFVQIMRDTWPEHKANARAWLADAKANRFAANDHIINGTYDLGARVTPDFLMEVLMVEASLIDEGERRKCSSIIVLLIVSMAWRGNCTPARLNKFMGEMDVVAPGLGALIDRDNIRLVFSNFGPYLTDGNVEEVVNRWMTFIPGSAVRCRVILQQSAGSGMTSLDVIAKAIHEHPSFPWTNLGRLYPGEWINALTALEAVGANHWYGFRSDLGPVRSTQYRNISWVCKELLIRSGSDPHLQNKAGWITTPKNHIQVEGMIVDHLKKGDTLVDLVTPPTDEEDREITTLLQRVSIYPVNAGWTHVPVAGRGRGRQMGGAGGGGGQGGGGGGGGNQGGGGGGGGNQGGGGGGQGGQGGPGGQGRGNGGGGSGQGGSSGPGAGSQSGAGGSGSGSSGAGGRGRGSGRGRGRGRGAPYGGGEGDDDQVQVGAYGGRGDDDDQGGDGDDNGEDDSDSSDGNGGGVSDADTIQEGGD</sequence>
<organism evidence="2">
    <name type="scientific">Sanxia atyid shrimp virus 4</name>
    <dbReference type="NCBI Taxonomy" id="1923358"/>
    <lineage>
        <taxon>Viruses</taxon>
        <taxon>Riboviria</taxon>
        <taxon>Orthornavirae</taxon>
        <taxon>Negarnaviricota</taxon>
        <taxon>Haploviricotina</taxon>
        <taxon>Monjiviricetes</taxon>
        <taxon>Jingchuvirales</taxon>
        <taxon>Chuviridae</taxon>
        <taxon>Piscichuvirus</taxon>
        <taxon>Piscichuvirus sanxiaense</taxon>
    </lineage>
</organism>
<feature type="compositionally biased region" description="Acidic residues" evidence="1">
    <location>
        <begin position="560"/>
        <end position="578"/>
    </location>
</feature>